<proteinExistence type="predicted"/>
<gene>
    <name evidence="2" type="ORF">BBI10_17930</name>
</gene>
<protein>
    <recommendedName>
        <fullName evidence="1">Toxin co-regulated pilus biosynthesis protein Q C-terminal domain-containing protein</fullName>
    </recommendedName>
</protein>
<dbReference type="Gene3D" id="3.55.50.70">
    <property type="match status" value="1"/>
</dbReference>
<accession>A0A1C2DRZ1</accession>
<sequence>MTTSDVTLRRALGKWAARAGWQLVWEASVDVPINVTATFEGDFRTAVKRLFQSLSAADVNLTGMLYAGNRVLRVTESGRRAQ</sequence>
<evidence type="ECO:0000259" key="1">
    <source>
        <dbReference type="Pfam" id="PF10671"/>
    </source>
</evidence>
<dbReference type="InterPro" id="IPR018927">
    <property type="entry name" value="Pilus_synth_Q_C"/>
</dbReference>
<name>A0A1C2DRZ1_9PSED</name>
<comment type="caution">
    <text evidence="2">The sequence shown here is derived from an EMBL/GenBank/DDBJ whole genome shotgun (WGS) entry which is preliminary data.</text>
</comment>
<dbReference type="Proteomes" id="UP000095143">
    <property type="component" value="Unassembled WGS sequence"/>
</dbReference>
<feature type="domain" description="Toxin co-regulated pilus biosynthesis protein Q C-terminal" evidence="1">
    <location>
        <begin position="3"/>
        <end position="76"/>
    </location>
</feature>
<evidence type="ECO:0000313" key="2">
    <source>
        <dbReference type="EMBL" id="OCX17386.1"/>
    </source>
</evidence>
<dbReference type="EMBL" id="MDEN01000065">
    <property type="protein sequence ID" value="OCX17386.1"/>
    <property type="molecule type" value="Genomic_DNA"/>
</dbReference>
<reference evidence="2 3" key="1">
    <citation type="submission" date="2016-08" db="EMBL/GenBank/DDBJ databases">
        <title>Whole genome sequence of Pseudomonas graminis strain UASWS1507, a potential biological control agent for agriculture.</title>
        <authorList>
            <person name="Crovadore J."/>
            <person name="Calmin G."/>
            <person name="Chablais R."/>
            <person name="Cochard B."/>
            <person name="Lefort F."/>
        </authorList>
    </citation>
    <scope>NUCLEOTIDE SEQUENCE [LARGE SCALE GENOMIC DNA]</scope>
    <source>
        <strain evidence="2 3">UASWS1507</strain>
    </source>
</reference>
<dbReference type="Pfam" id="PF10671">
    <property type="entry name" value="TcpQ"/>
    <property type="match status" value="1"/>
</dbReference>
<evidence type="ECO:0000313" key="3">
    <source>
        <dbReference type="Proteomes" id="UP000095143"/>
    </source>
</evidence>
<dbReference type="AlphaFoldDB" id="A0A1C2DRZ1"/>
<organism evidence="2 3">
    <name type="scientific">Pseudomonas graminis</name>
    <dbReference type="NCBI Taxonomy" id="158627"/>
    <lineage>
        <taxon>Bacteria</taxon>
        <taxon>Pseudomonadati</taxon>
        <taxon>Pseudomonadota</taxon>
        <taxon>Gammaproteobacteria</taxon>
        <taxon>Pseudomonadales</taxon>
        <taxon>Pseudomonadaceae</taxon>
        <taxon>Pseudomonas</taxon>
    </lineage>
</organism>